<sequence>MEPILKSIETKQVWYITGCTSGTGLALTEKLLSLGHKVSGTTRDLKKLQQLSIYKNDSFLGLQVNITNSLSVLDSIEKTIEHFGELTHVINNAGYGIVGAVEEVTEEEDRKLMDALYFGPLNVIRSVLPYFRSKKDGYIFNVSSISGIKGYPRFGNYSGAKFALVGLTESLAQDVAPFNIKVSCIILGYIATGFQNGNDYSKNLIPEYQSREIYGAIMKHVETTVTAGDPYKVADVIIENSIKSDGIPYNIFIGPLSTFSIAEAKINELTQQIESQKQRNSNSYNRKMRFSYIICLILVSFYFASVCFGSFLDKPALDDDLINQINSNKKSSWTAGRNQNFEGKTIGDAIGLMGTKKTPAPFKLTEDGEAVKDSIPTSFDSRTQWPNCIHPILNQEQCGSCWAFSSSEVLSDRICIASNGKTNPGALSPQNLVSCDVFGNDGCSGGIPQLAWEYMELHGLVTDSCYPYTAGNGTVYSCEKSCSDSESYTLHRAKPLTLKTCSSVQCIQENILAYGPIVGTMEVYSDFMNYQSGVYTYQSGSLLGGHAIKIVGWGFDETSQLNYWIVANSWGPDWGINGFFWISMETCSISSDASAAQARV</sequence>
<dbReference type="GO" id="GO:0006508">
    <property type="term" value="P:proteolysis"/>
    <property type="evidence" value="ECO:0007669"/>
    <property type="project" value="UniProtKB-KW"/>
</dbReference>
<dbReference type="AlphaFoldDB" id="A0AAN7YPD9"/>
<comment type="function">
    <text evidence="6">Thiol protease which is required for parasite excystation and invasion of the proximal small intestine of the human host.</text>
</comment>
<proteinExistence type="predicted"/>
<feature type="transmembrane region" description="Helical" evidence="8">
    <location>
        <begin position="290"/>
        <end position="312"/>
    </location>
</feature>
<keyword evidence="8" id="KW-1133">Transmembrane helix</keyword>
<dbReference type="Gene3D" id="3.40.50.720">
    <property type="entry name" value="NAD(P)-binding Rossmann-like Domain"/>
    <property type="match status" value="1"/>
</dbReference>
<evidence type="ECO:0000313" key="10">
    <source>
        <dbReference type="EMBL" id="KAK5578839.1"/>
    </source>
</evidence>
<dbReference type="InterPro" id="IPR000169">
    <property type="entry name" value="Pept_cys_AS"/>
</dbReference>
<evidence type="ECO:0000256" key="2">
    <source>
        <dbReference type="ARBA" id="ARBA00022729"/>
    </source>
</evidence>
<keyword evidence="5" id="KW-1015">Disulfide bond</keyword>
<evidence type="ECO:0000256" key="3">
    <source>
        <dbReference type="ARBA" id="ARBA00022801"/>
    </source>
</evidence>
<dbReference type="PRINTS" id="PR00080">
    <property type="entry name" value="SDRFAMILY"/>
</dbReference>
<dbReference type="PANTHER" id="PTHR43976:SF3">
    <property type="entry name" value="SHORT-CHAIN DEHYDROGENASE_REDUCTASE FAMILY PROTEIN"/>
    <property type="match status" value="1"/>
</dbReference>
<dbReference type="PROSITE" id="PS00639">
    <property type="entry name" value="THIOL_PROTEASE_HIS"/>
    <property type="match status" value="1"/>
</dbReference>
<dbReference type="InterPro" id="IPR020904">
    <property type="entry name" value="Sc_DH/Rdtase_CS"/>
</dbReference>
<keyword evidence="8" id="KW-0472">Membrane</keyword>
<name>A0AAN7YPD9_9MYCE</name>
<evidence type="ECO:0000256" key="1">
    <source>
        <dbReference type="ARBA" id="ARBA00022670"/>
    </source>
</evidence>
<dbReference type="SUPFAM" id="SSF51735">
    <property type="entry name" value="NAD(P)-binding Rossmann-fold domains"/>
    <property type="match status" value="1"/>
</dbReference>
<comment type="caution">
    <text evidence="10">The sequence shown here is derived from an EMBL/GenBank/DDBJ whole genome shotgun (WGS) entry which is preliminary data.</text>
</comment>
<reference evidence="10 11" key="1">
    <citation type="submission" date="2023-11" db="EMBL/GenBank/DDBJ databases">
        <title>Dfirmibasis_genome.</title>
        <authorList>
            <person name="Edelbroek B."/>
            <person name="Kjellin J."/>
            <person name="Jerlstrom-Hultqvist J."/>
            <person name="Soderbom F."/>
        </authorList>
    </citation>
    <scope>NUCLEOTIDE SEQUENCE [LARGE SCALE GENOMIC DNA]</scope>
    <source>
        <strain evidence="10 11">TNS-C-14</strain>
    </source>
</reference>
<dbReference type="Gene3D" id="3.90.70.10">
    <property type="entry name" value="Cysteine proteinases"/>
    <property type="match status" value="1"/>
</dbReference>
<dbReference type="InterPro" id="IPR036291">
    <property type="entry name" value="NAD(P)-bd_dom_sf"/>
</dbReference>
<evidence type="ECO:0000256" key="6">
    <source>
        <dbReference type="ARBA" id="ARBA00060028"/>
    </source>
</evidence>
<dbReference type="Proteomes" id="UP001344447">
    <property type="component" value="Unassembled WGS sequence"/>
</dbReference>
<dbReference type="CDD" id="cd05374">
    <property type="entry name" value="17beta-HSD-like_SDR_c"/>
    <property type="match status" value="1"/>
</dbReference>
<organism evidence="10 11">
    <name type="scientific">Dictyostelium firmibasis</name>
    <dbReference type="NCBI Taxonomy" id="79012"/>
    <lineage>
        <taxon>Eukaryota</taxon>
        <taxon>Amoebozoa</taxon>
        <taxon>Evosea</taxon>
        <taxon>Eumycetozoa</taxon>
        <taxon>Dictyostelia</taxon>
        <taxon>Dictyosteliales</taxon>
        <taxon>Dictyosteliaceae</taxon>
        <taxon>Dictyostelium</taxon>
    </lineage>
</organism>
<dbReference type="Pfam" id="PF00106">
    <property type="entry name" value="adh_short"/>
    <property type="match status" value="1"/>
</dbReference>
<evidence type="ECO:0000256" key="7">
    <source>
        <dbReference type="SAM" id="Coils"/>
    </source>
</evidence>
<gene>
    <name evidence="10" type="ORF">RB653_008513</name>
</gene>
<evidence type="ECO:0000313" key="11">
    <source>
        <dbReference type="Proteomes" id="UP001344447"/>
    </source>
</evidence>
<dbReference type="InterPro" id="IPR025661">
    <property type="entry name" value="Pept_asp_AS"/>
</dbReference>
<dbReference type="InterPro" id="IPR012599">
    <property type="entry name" value="Propeptide_C1A"/>
</dbReference>
<keyword evidence="11" id="KW-1185">Reference proteome</keyword>
<dbReference type="SUPFAM" id="SSF54001">
    <property type="entry name" value="Cysteine proteinases"/>
    <property type="match status" value="1"/>
</dbReference>
<dbReference type="PRINTS" id="PR00081">
    <property type="entry name" value="GDHRDH"/>
</dbReference>
<dbReference type="InterPro" id="IPR051911">
    <property type="entry name" value="SDR_oxidoreductase"/>
</dbReference>
<feature type="domain" description="Peptidase C1A papain C-terminal" evidence="9">
    <location>
        <begin position="375"/>
        <end position="597"/>
    </location>
</feature>
<dbReference type="SMART" id="SM00645">
    <property type="entry name" value="Pept_C1"/>
    <property type="match status" value="1"/>
</dbReference>
<dbReference type="PROSITE" id="PS00061">
    <property type="entry name" value="ADH_SHORT"/>
    <property type="match status" value="1"/>
</dbReference>
<dbReference type="EMBL" id="JAVFKY010000003">
    <property type="protein sequence ID" value="KAK5578839.1"/>
    <property type="molecule type" value="Genomic_DNA"/>
</dbReference>
<evidence type="ECO:0000256" key="8">
    <source>
        <dbReference type="SAM" id="Phobius"/>
    </source>
</evidence>
<dbReference type="PANTHER" id="PTHR43976">
    <property type="entry name" value="SHORT CHAIN DEHYDROGENASE"/>
    <property type="match status" value="1"/>
</dbReference>
<dbReference type="PROSITE" id="PS00139">
    <property type="entry name" value="THIOL_PROTEASE_CYS"/>
    <property type="match status" value="1"/>
</dbReference>
<dbReference type="PROSITE" id="PS00640">
    <property type="entry name" value="THIOL_PROTEASE_ASN"/>
    <property type="match status" value="1"/>
</dbReference>
<dbReference type="Pfam" id="PF00112">
    <property type="entry name" value="Peptidase_C1"/>
    <property type="match status" value="1"/>
</dbReference>
<evidence type="ECO:0000259" key="9">
    <source>
        <dbReference type="SMART" id="SM00645"/>
    </source>
</evidence>
<keyword evidence="3" id="KW-0378">Hydrolase</keyword>
<evidence type="ECO:0000256" key="5">
    <source>
        <dbReference type="ARBA" id="ARBA00023157"/>
    </source>
</evidence>
<keyword evidence="2" id="KW-0732">Signal</keyword>
<dbReference type="InterPro" id="IPR025660">
    <property type="entry name" value="Pept_his_AS"/>
</dbReference>
<feature type="coiled-coil region" evidence="7">
    <location>
        <begin position="259"/>
        <end position="286"/>
    </location>
</feature>
<dbReference type="FunFam" id="3.90.70.10:FF:000096">
    <property type="entry name" value="Cathepsin B-like cysteine protease"/>
    <property type="match status" value="1"/>
</dbReference>
<dbReference type="CDD" id="cd02620">
    <property type="entry name" value="Peptidase_C1A_CathepsinB"/>
    <property type="match status" value="1"/>
</dbReference>
<keyword evidence="1" id="KW-0645">Protease</keyword>
<dbReference type="GO" id="GO:0004197">
    <property type="term" value="F:cysteine-type endopeptidase activity"/>
    <property type="evidence" value="ECO:0007669"/>
    <property type="project" value="InterPro"/>
</dbReference>
<dbReference type="InterPro" id="IPR002347">
    <property type="entry name" value="SDR_fam"/>
</dbReference>
<dbReference type="Pfam" id="PF08127">
    <property type="entry name" value="Propeptide_C1"/>
    <property type="match status" value="1"/>
</dbReference>
<dbReference type="InterPro" id="IPR000668">
    <property type="entry name" value="Peptidase_C1A_C"/>
</dbReference>
<keyword evidence="7" id="KW-0175">Coiled coil</keyword>
<keyword evidence="4" id="KW-0788">Thiol protease</keyword>
<dbReference type="InterPro" id="IPR038765">
    <property type="entry name" value="Papain-like_cys_pep_sf"/>
</dbReference>
<protein>
    <recommendedName>
        <fullName evidence="9">Peptidase C1A papain C-terminal domain-containing protein</fullName>
    </recommendedName>
</protein>
<keyword evidence="8" id="KW-0812">Transmembrane</keyword>
<evidence type="ECO:0000256" key="4">
    <source>
        <dbReference type="ARBA" id="ARBA00022807"/>
    </source>
</evidence>
<accession>A0AAN7YPD9</accession>